<dbReference type="RefSeq" id="WP_068758485.1">
    <property type="nucleotide sequence ID" value="NZ_KQ950187.1"/>
</dbReference>
<sequence>MTVQTEAVAELRPLSLAEVNSLASLTLRACRKYVVGAEILPVLLEHMAHDFGVLCEGGRTEFRYSSAYLDTPDLLTYRQHRQQRRRRYKIRTRSYLDSDLTMLEVKLRGARGITDKRRVPHDGEPGELTPAATAFLHEVLDEYGAAPPQPLRVSAVTDYRRTTLVALAGDERVTCDTGLVCRHGERTAAMRDDLVLLEVKTRTATTRTERLLHRHGVRPVSFSKYAAAVAVTDPRMGGNRWKRVLRRCFDG</sequence>
<dbReference type="EMBL" id="LGEM01000038">
    <property type="protein sequence ID" value="KUP97118.1"/>
    <property type="molecule type" value="Genomic_DNA"/>
</dbReference>
<gene>
    <name evidence="2" type="ORF">AC529_08540</name>
</gene>
<dbReference type="OrthoDB" id="148766at2"/>
<dbReference type="InterPro" id="IPR018966">
    <property type="entry name" value="VTC_domain"/>
</dbReference>
<dbReference type="Proteomes" id="UP000074382">
    <property type="component" value="Unassembled WGS sequence"/>
</dbReference>
<evidence type="ECO:0000313" key="2">
    <source>
        <dbReference type="EMBL" id="KUP97118.1"/>
    </source>
</evidence>
<proteinExistence type="predicted"/>
<keyword evidence="3" id="KW-1185">Reference proteome</keyword>
<organism evidence="2 3">
    <name type="scientific">Thermobifida cellulosilytica TB100</name>
    <dbReference type="NCBI Taxonomy" id="665004"/>
    <lineage>
        <taxon>Bacteria</taxon>
        <taxon>Bacillati</taxon>
        <taxon>Actinomycetota</taxon>
        <taxon>Actinomycetes</taxon>
        <taxon>Streptosporangiales</taxon>
        <taxon>Nocardiopsidaceae</taxon>
        <taxon>Thermobifida</taxon>
    </lineage>
</organism>
<dbReference type="CDD" id="cd07750">
    <property type="entry name" value="PolyPPase_VTC_like"/>
    <property type="match status" value="1"/>
</dbReference>
<comment type="caution">
    <text evidence="2">The sequence shown here is derived from an EMBL/GenBank/DDBJ whole genome shotgun (WGS) entry which is preliminary data.</text>
</comment>
<dbReference type="Gene3D" id="3.20.100.30">
    <property type="entry name" value="VTC, catalytic tunnel domain"/>
    <property type="match status" value="1"/>
</dbReference>
<protein>
    <submittedName>
        <fullName evidence="2">Molecular chaperone</fullName>
    </submittedName>
</protein>
<feature type="domain" description="VTC" evidence="1">
    <location>
        <begin position="28"/>
        <end position="231"/>
    </location>
</feature>
<dbReference type="STRING" id="665004.AC529_08540"/>
<name>A0A147KIL2_THECS</name>
<dbReference type="InterPro" id="IPR042267">
    <property type="entry name" value="VTC_sf"/>
</dbReference>
<dbReference type="SUPFAM" id="SSF55154">
    <property type="entry name" value="CYTH-like phosphatases"/>
    <property type="match status" value="1"/>
</dbReference>
<dbReference type="AlphaFoldDB" id="A0A147KIL2"/>
<dbReference type="InterPro" id="IPR033469">
    <property type="entry name" value="CYTH-like_dom_sf"/>
</dbReference>
<dbReference type="Pfam" id="PF09359">
    <property type="entry name" value="VTC"/>
    <property type="match status" value="1"/>
</dbReference>
<evidence type="ECO:0000259" key="1">
    <source>
        <dbReference type="Pfam" id="PF09359"/>
    </source>
</evidence>
<evidence type="ECO:0000313" key="3">
    <source>
        <dbReference type="Proteomes" id="UP000074382"/>
    </source>
</evidence>
<dbReference type="GO" id="GO:0006799">
    <property type="term" value="P:polyphosphate biosynthetic process"/>
    <property type="evidence" value="ECO:0007669"/>
    <property type="project" value="UniProtKB-ARBA"/>
</dbReference>
<reference evidence="3" key="1">
    <citation type="journal article" date="2017" name="Acta Aliment.">
        <title>Plant polysaccharide degrading enzyme system of Thermpbifida cellulosilytica TB100 revealed by de novo genome project data.</title>
        <authorList>
            <person name="Toth A."/>
            <person name="Baka E."/>
            <person name="Luzics S."/>
            <person name="Bata-Vidacs I."/>
            <person name="Nagy I."/>
            <person name="Balint B."/>
            <person name="Herceg R."/>
            <person name="Olasz F."/>
            <person name="Wilk T."/>
            <person name="Nagy T."/>
            <person name="Kriszt B."/>
            <person name="Nagy I."/>
            <person name="Kukolya J."/>
        </authorList>
    </citation>
    <scope>NUCLEOTIDE SEQUENCE [LARGE SCALE GENOMIC DNA]</scope>
    <source>
        <strain evidence="3">TB100</strain>
    </source>
</reference>
<dbReference type="PATRIC" id="fig|665004.4.peg.3874"/>
<accession>A0A147KIL2</accession>